<dbReference type="RefSeq" id="WP_307407946.1">
    <property type="nucleotide sequence ID" value="NZ_JAUSUR010000003.1"/>
</dbReference>
<gene>
    <name evidence="2" type="ORF">J2S15_002070</name>
</gene>
<keyword evidence="3" id="KW-1185">Reference proteome</keyword>
<evidence type="ECO:0000313" key="2">
    <source>
        <dbReference type="EMBL" id="MDQ0361323.1"/>
    </source>
</evidence>
<dbReference type="Proteomes" id="UP001230220">
    <property type="component" value="Unassembled WGS sequence"/>
</dbReference>
<accession>A0ABU0E351</accession>
<comment type="caution">
    <text evidence="2">The sequence shown here is derived from an EMBL/GenBank/DDBJ whole genome shotgun (WGS) entry which is preliminary data.</text>
</comment>
<evidence type="ECO:0000256" key="1">
    <source>
        <dbReference type="SAM" id="Phobius"/>
    </source>
</evidence>
<keyword evidence="1" id="KW-0812">Transmembrane</keyword>
<keyword evidence="1" id="KW-1133">Transmembrane helix</keyword>
<reference evidence="2 3" key="1">
    <citation type="submission" date="2023-07" db="EMBL/GenBank/DDBJ databases">
        <title>Genomic Encyclopedia of Type Strains, Phase IV (KMG-IV): sequencing the most valuable type-strain genomes for metagenomic binning, comparative biology and taxonomic classification.</title>
        <authorList>
            <person name="Goeker M."/>
        </authorList>
    </citation>
    <scope>NUCLEOTIDE SEQUENCE [LARGE SCALE GENOMIC DNA]</scope>
    <source>
        <strain evidence="2 3">DSM 16784</strain>
    </source>
</reference>
<organism evidence="2 3">
    <name type="scientific">Breznakia pachnodae</name>
    <dbReference type="NCBI Taxonomy" id="265178"/>
    <lineage>
        <taxon>Bacteria</taxon>
        <taxon>Bacillati</taxon>
        <taxon>Bacillota</taxon>
        <taxon>Erysipelotrichia</taxon>
        <taxon>Erysipelotrichales</taxon>
        <taxon>Erysipelotrichaceae</taxon>
        <taxon>Breznakia</taxon>
    </lineage>
</organism>
<name>A0ABU0E351_9FIRM</name>
<keyword evidence="1" id="KW-0472">Membrane</keyword>
<protein>
    <recommendedName>
        <fullName evidence="4">Cxxc_20_cxxc protein</fullName>
    </recommendedName>
</protein>
<feature type="transmembrane region" description="Helical" evidence="1">
    <location>
        <begin position="67"/>
        <end position="89"/>
    </location>
</feature>
<dbReference type="EMBL" id="JAUSUR010000003">
    <property type="protein sequence ID" value="MDQ0361323.1"/>
    <property type="molecule type" value="Genomic_DNA"/>
</dbReference>
<evidence type="ECO:0008006" key="4">
    <source>
        <dbReference type="Google" id="ProtNLM"/>
    </source>
</evidence>
<sequence>MILECQECKKPIGYKGKKAFSHINCEHCGTTYEMKPSSWRIYMLFPFISVGISVFLSVNFITTEDIFIKAIFIFSVSYILYYLLCVFMIKINMIQYIKR</sequence>
<feature type="transmembrane region" description="Helical" evidence="1">
    <location>
        <begin position="41"/>
        <end position="61"/>
    </location>
</feature>
<evidence type="ECO:0000313" key="3">
    <source>
        <dbReference type="Proteomes" id="UP001230220"/>
    </source>
</evidence>
<proteinExistence type="predicted"/>